<keyword evidence="2 5" id="KW-0479">Metal-binding</keyword>
<evidence type="ECO:0000313" key="7">
    <source>
        <dbReference type="EMBL" id="EED86243.1"/>
    </source>
</evidence>
<dbReference type="Pfam" id="PF00459">
    <property type="entry name" value="Inositol_P"/>
    <property type="match status" value="1"/>
</dbReference>
<evidence type="ECO:0000256" key="5">
    <source>
        <dbReference type="PIRSR" id="PIRSR600760-2"/>
    </source>
</evidence>
<dbReference type="PANTHER" id="PTHR20854:SF4">
    <property type="entry name" value="INOSITOL-1-MONOPHOSPHATASE-RELATED"/>
    <property type="match status" value="1"/>
</dbReference>
<dbReference type="Gene3D" id="3.30.540.10">
    <property type="entry name" value="Fructose-1,6-Bisphosphatase, subunit A, domain 1"/>
    <property type="match status" value="1"/>
</dbReference>
<evidence type="ECO:0000256" key="2">
    <source>
        <dbReference type="ARBA" id="ARBA00022723"/>
    </source>
</evidence>
<keyword evidence="4 5" id="KW-0460">Magnesium</keyword>
<organism evidence="7 8">
    <name type="scientific">Thalassiosira pseudonana</name>
    <name type="common">Marine diatom</name>
    <name type="synonym">Cyclotella nana</name>
    <dbReference type="NCBI Taxonomy" id="35128"/>
    <lineage>
        <taxon>Eukaryota</taxon>
        <taxon>Sar</taxon>
        <taxon>Stramenopiles</taxon>
        <taxon>Ochrophyta</taxon>
        <taxon>Bacillariophyta</taxon>
        <taxon>Coscinodiscophyceae</taxon>
        <taxon>Thalassiosirophycidae</taxon>
        <taxon>Thalassiosirales</taxon>
        <taxon>Thalassiosiraceae</taxon>
        <taxon>Thalassiosira</taxon>
    </lineage>
</organism>
<dbReference type="GO" id="GO:0046872">
    <property type="term" value="F:metal ion binding"/>
    <property type="evidence" value="ECO:0007669"/>
    <property type="project" value="UniProtKB-KW"/>
</dbReference>
<gene>
    <name evidence="7" type="ORF">THAPSDRAFT_bd899</name>
</gene>
<evidence type="ECO:0000256" key="3">
    <source>
        <dbReference type="ARBA" id="ARBA00022801"/>
    </source>
</evidence>
<keyword evidence="6" id="KW-0732">Signal</keyword>
<dbReference type="GeneID" id="7446036"/>
<proteinExistence type="inferred from homology"/>
<feature type="binding site" evidence="5">
    <location>
        <position position="179"/>
    </location>
    <ligand>
        <name>Mg(2+)</name>
        <dbReference type="ChEBI" id="CHEBI:18420"/>
        <label>1</label>
        <note>catalytic</note>
    </ligand>
</feature>
<evidence type="ECO:0000256" key="6">
    <source>
        <dbReference type="SAM" id="SignalP"/>
    </source>
</evidence>
<comment type="similarity">
    <text evidence="1">Belongs to the inositol monophosphatase superfamily.</text>
</comment>
<dbReference type="GO" id="GO:0007165">
    <property type="term" value="P:signal transduction"/>
    <property type="evidence" value="ECO:0000318"/>
    <property type="project" value="GO_Central"/>
</dbReference>
<dbReference type="STRING" id="35128.B8LEK3"/>
<dbReference type="EMBL" id="DS999442">
    <property type="protein sequence ID" value="EED86243.1"/>
    <property type="molecule type" value="Genomic_DNA"/>
</dbReference>
<reference evidence="7 8" key="2">
    <citation type="journal article" date="2008" name="Nature">
        <title>The Phaeodactylum genome reveals the evolutionary history of diatom genomes.</title>
        <authorList>
            <person name="Bowler C."/>
            <person name="Allen A.E."/>
            <person name="Badger J.H."/>
            <person name="Grimwood J."/>
            <person name="Jabbari K."/>
            <person name="Kuo A."/>
            <person name="Maheswari U."/>
            <person name="Martens C."/>
            <person name="Maumus F."/>
            <person name="Otillar R.P."/>
            <person name="Rayko E."/>
            <person name="Salamov A."/>
            <person name="Vandepoele K."/>
            <person name="Beszteri B."/>
            <person name="Gruber A."/>
            <person name="Heijde M."/>
            <person name="Katinka M."/>
            <person name="Mock T."/>
            <person name="Valentin K."/>
            <person name="Verret F."/>
            <person name="Berges J.A."/>
            <person name="Brownlee C."/>
            <person name="Cadoret J.P."/>
            <person name="Chiovitti A."/>
            <person name="Choi C.J."/>
            <person name="Coesel S."/>
            <person name="De Martino A."/>
            <person name="Detter J.C."/>
            <person name="Durkin C."/>
            <person name="Falciatore A."/>
            <person name="Fournet J."/>
            <person name="Haruta M."/>
            <person name="Huysman M.J."/>
            <person name="Jenkins B.D."/>
            <person name="Jiroutova K."/>
            <person name="Jorgensen R.E."/>
            <person name="Joubert Y."/>
            <person name="Kaplan A."/>
            <person name="Kroger N."/>
            <person name="Kroth P.G."/>
            <person name="La Roche J."/>
            <person name="Lindquist E."/>
            <person name="Lommer M."/>
            <person name="Martin-Jezequel V."/>
            <person name="Lopez P.J."/>
            <person name="Lucas S."/>
            <person name="Mangogna M."/>
            <person name="McGinnis K."/>
            <person name="Medlin L.K."/>
            <person name="Montsant A."/>
            <person name="Oudot-Le Secq M.P."/>
            <person name="Napoli C."/>
            <person name="Obornik M."/>
            <person name="Parker M.S."/>
            <person name="Petit J.L."/>
            <person name="Porcel B.M."/>
            <person name="Poulsen N."/>
            <person name="Robison M."/>
            <person name="Rychlewski L."/>
            <person name="Rynearson T.A."/>
            <person name="Schmutz J."/>
            <person name="Shapiro H."/>
            <person name="Siaut M."/>
            <person name="Stanley M."/>
            <person name="Sussman M.R."/>
            <person name="Taylor A.R."/>
            <person name="Vardi A."/>
            <person name="von Dassow P."/>
            <person name="Vyverman W."/>
            <person name="Willis A."/>
            <person name="Wyrwicz L.S."/>
            <person name="Rokhsar D.S."/>
            <person name="Weissenbach J."/>
            <person name="Armbrust E.V."/>
            <person name="Green B.R."/>
            <person name="Van de Peer Y."/>
            <person name="Grigoriev I.V."/>
        </authorList>
    </citation>
    <scope>NUCLEOTIDE SEQUENCE [LARGE SCALE GENOMIC DNA]</scope>
    <source>
        <strain evidence="7 8">CCMP1335</strain>
    </source>
</reference>
<dbReference type="PANTHER" id="PTHR20854">
    <property type="entry name" value="INOSITOL MONOPHOSPHATASE"/>
    <property type="match status" value="1"/>
</dbReference>
<dbReference type="eggNOG" id="KOG2951">
    <property type="taxonomic scope" value="Eukaryota"/>
</dbReference>
<accession>B8LEK3</accession>
<dbReference type="GO" id="GO:0008934">
    <property type="term" value="F:inositol monophosphate 1-phosphatase activity"/>
    <property type="evidence" value="ECO:0000318"/>
    <property type="project" value="GO_Central"/>
</dbReference>
<protein>
    <recommendedName>
        <fullName evidence="9">Inositol-phosphate phosphatase</fullName>
    </recommendedName>
</protein>
<sequence length="204" mass="21500">MSFASSLLASVVASYLLVQAVVSVSTIGAFSFTPHRQHVVAVRPPSSITHRTAFTTTTANMSSSSNNNSNNNIDLPSSETLDLLLSTAIAASQKAGEIILGNAGGAEVLKSKANSRDLLTLIDPLCEKTIRETVLATFPNHDFLGEEDTPPGKEASALAIDAKLSNNPSNYLWIVDPIDGTSNFVHGMPLCMPSIAVAYKGEVV</sequence>
<feature type="chain" id="PRO_5002877151" description="Inositol-phosphate phosphatase" evidence="6">
    <location>
        <begin position="24"/>
        <end position="204"/>
    </location>
</feature>
<name>B8LEK3_THAPS</name>
<dbReference type="GO" id="GO:0006020">
    <property type="term" value="P:inositol metabolic process"/>
    <property type="evidence" value="ECO:0000318"/>
    <property type="project" value="GO_Central"/>
</dbReference>
<dbReference type="SUPFAM" id="SSF56655">
    <property type="entry name" value="Carbohydrate phosphatase"/>
    <property type="match status" value="1"/>
</dbReference>
<dbReference type="RefSeq" id="XP_002297459.1">
    <property type="nucleotide sequence ID" value="XM_002297423.1"/>
</dbReference>
<keyword evidence="8" id="KW-1185">Reference proteome</keyword>
<feature type="binding site" evidence="5">
    <location>
        <position position="146"/>
    </location>
    <ligand>
        <name>Mg(2+)</name>
        <dbReference type="ChEBI" id="CHEBI:18420"/>
        <label>1</label>
        <note>catalytic</note>
    </ligand>
</feature>
<dbReference type="PaxDb" id="35128-Thapsdraft899"/>
<dbReference type="InParanoid" id="B8LEK3"/>
<feature type="binding site" evidence="5">
    <location>
        <position position="178"/>
    </location>
    <ligand>
        <name>Mg(2+)</name>
        <dbReference type="ChEBI" id="CHEBI:18420"/>
        <label>1</label>
        <note>catalytic</note>
    </ligand>
</feature>
<dbReference type="PROSITE" id="PS00629">
    <property type="entry name" value="IMP_1"/>
    <property type="match status" value="1"/>
</dbReference>
<comment type="cofactor">
    <cofactor evidence="5">
        <name>Mg(2+)</name>
        <dbReference type="ChEBI" id="CHEBI:18420"/>
    </cofactor>
</comment>
<keyword evidence="3" id="KW-0378">Hydrolase</keyword>
<dbReference type="InterPro" id="IPR000760">
    <property type="entry name" value="Inositol_monophosphatase-like"/>
</dbReference>
<feature type="binding site" evidence="5">
    <location>
        <position position="176"/>
    </location>
    <ligand>
        <name>Mg(2+)</name>
        <dbReference type="ChEBI" id="CHEBI:18420"/>
        <label>1</label>
        <note>catalytic</note>
    </ligand>
</feature>
<evidence type="ECO:0000256" key="1">
    <source>
        <dbReference type="ARBA" id="ARBA00009759"/>
    </source>
</evidence>
<dbReference type="FunFam" id="3.30.540.10:FF:000069">
    <property type="entry name" value="Predicted protein"/>
    <property type="match status" value="1"/>
</dbReference>
<dbReference type="AlphaFoldDB" id="B8LEK3"/>
<dbReference type="KEGG" id="tps:THAPSDRAFT_bd899"/>
<feature type="non-terminal residue" evidence="7">
    <location>
        <position position="204"/>
    </location>
</feature>
<dbReference type="InterPro" id="IPR020583">
    <property type="entry name" value="Inositol_monoP_metal-BS"/>
</dbReference>
<reference evidence="7 8" key="1">
    <citation type="journal article" date="2004" name="Science">
        <title>The genome of the diatom Thalassiosira pseudonana: ecology, evolution, and metabolism.</title>
        <authorList>
            <person name="Armbrust E.V."/>
            <person name="Berges J.A."/>
            <person name="Bowler C."/>
            <person name="Green B.R."/>
            <person name="Martinez D."/>
            <person name="Putnam N.H."/>
            <person name="Zhou S."/>
            <person name="Allen A.E."/>
            <person name="Apt K.E."/>
            <person name="Bechner M."/>
            <person name="Brzezinski M.A."/>
            <person name="Chaal B.K."/>
            <person name="Chiovitti A."/>
            <person name="Davis A.K."/>
            <person name="Demarest M.S."/>
            <person name="Detter J.C."/>
            <person name="Glavina T."/>
            <person name="Goodstein D."/>
            <person name="Hadi M.Z."/>
            <person name="Hellsten U."/>
            <person name="Hildebrand M."/>
            <person name="Jenkins B.D."/>
            <person name="Jurka J."/>
            <person name="Kapitonov V.V."/>
            <person name="Kroger N."/>
            <person name="Lau W.W."/>
            <person name="Lane T.W."/>
            <person name="Larimer F.W."/>
            <person name="Lippmeier J.C."/>
            <person name="Lucas S."/>
            <person name="Medina M."/>
            <person name="Montsant A."/>
            <person name="Obornik M."/>
            <person name="Parker M.S."/>
            <person name="Palenik B."/>
            <person name="Pazour G.J."/>
            <person name="Richardson P.M."/>
            <person name="Rynearson T.A."/>
            <person name="Saito M.A."/>
            <person name="Schwartz D.C."/>
            <person name="Thamatrakoln K."/>
            <person name="Valentin K."/>
            <person name="Vardi A."/>
            <person name="Wilkerson F.P."/>
            <person name="Rokhsar D.S."/>
        </authorList>
    </citation>
    <scope>NUCLEOTIDE SEQUENCE [LARGE SCALE GENOMIC DNA]</scope>
    <source>
        <strain evidence="7 8">CCMP1335</strain>
    </source>
</reference>
<evidence type="ECO:0000256" key="4">
    <source>
        <dbReference type="ARBA" id="ARBA00022842"/>
    </source>
</evidence>
<dbReference type="Proteomes" id="UP000001449">
    <property type="component" value="Unassembled WGS sequence"/>
</dbReference>
<dbReference type="HOGENOM" id="CLU_1346346_0_0_1"/>
<dbReference type="PRINTS" id="PR00377">
    <property type="entry name" value="IMPHPHTASES"/>
</dbReference>
<feature type="signal peptide" evidence="6">
    <location>
        <begin position="1"/>
        <end position="23"/>
    </location>
</feature>
<evidence type="ECO:0000313" key="8">
    <source>
        <dbReference type="Proteomes" id="UP000001449"/>
    </source>
</evidence>
<evidence type="ECO:0008006" key="9">
    <source>
        <dbReference type="Google" id="ProtNLM"/>
    </source>
</evidence>